<dbReference type="InterPro" id="IPR051678">
    <property type="entry name" value="AGP_Transferase"/>
</dbReference>
<dbReference type="Pfam" id="PF01636">
    <property type="entry name" value="APH"/>
    <property type="match status" value="1"/>
</dbReference>
<dbReference type="Proteomes" id="UP001562357">
    <property type="component" value="Unassembled WGS sequence"/>
</dbReference>
<comment type="caution">
    <text evidence="3">The sequence shown here is derived from an EMBL/GenBank/DDBJ whole genome shotgun (WGS) entry which is preliminary data.</text>
</comment>
<dbReference type="SUPFAM" id="SSF56112">
    <property type="entry name" value="Protein kinase-like (PK-like)"/>
    <property type="match status" value="1"/>
</dbReference>
<name>A0ABQ0CVG3_9HYPO</name>
<feature type="region of interest" description="Disordered" evidence="1">
    <location>
        <begin position="1"/>
        <end position="20"/>
    </location>
</feature>
<accession>A0ABQ0CVG3</accession>
<feature type="domain" description="Aminoglycoside phosphotransferase" evidence="2">
    <location>
        <begin position="54"/>
        <end position="138"/>
    </location>
</feature>
<protein>
    <recommendedName>
        <fullName evidence="2">Aminoglycoside phosphotransferase domain-containing protein</fullName>
    </recommendedName>
</protein>
<dbReference type="PANTHER" id="PTHR21310:SF59">
    <property type="entry name" value="AMINOGLYCOSIDE PHOSPHOTRANSFERASE DOMAIN-CONTAINING PROTEIN"/>
    <property type="match status" value="1"/>
</dbReference>
<organism evidence="3 4">
    <name type="scientific">Epichloe bromicola</name>
    <dbReference type="NCBI Taxonomy" id="79588"/>
    <lineage>
        <taxon>Eukaryota</taxon>
        <taxon>Fungi</taxon>
        <taxon>Dikarya</taxon>
        <taxon>Ascomycota</taxon>
        <taxon>Pezizomycotina</taxon>
        <taxon>Sordariomycetes</taxon>
        <taxon>Hypocreomycetidae</taxon>
        <taxon>Hypocreales</taxon>
        <taxon>Clavicipitaceae</taxon>
        <taxon>Epichloe</taxon>
    </lineage>
</organism>
<evidence type="ECO:0000259" key="2">
    <source>
        <dbReference type="Pfam" id="PF01636"/>
    </source>
</evidence>
<gene>
    <name evidence="3" type="primary">g5698</name>
    <name evidence="3" type="ORF">EsDP_00005698</name>
</gene>
<sequence>MSPLYSSQTLCSGSVAPSKTSRGVPQMLIAISQIRADDVSSFFAQSWNNSQQSHPDDTASLLAEFRSKFDLLAASLPERFTSNLSVVRQALPALFSGAFPFVLSHGDLCEMNMLISPETGNITGIVDWAEARILPFGFSIWGLENLLGYMDSEGWHYYDDHYELEDIFWKTFLREARNTSETDLQLLRAARMTGLFYRYGFIVEGKAVKGVVDQNDASSLAYLDAFCITDDWVIAT</sequence>
<evidence type="ECO:0000313" key="4">
    <source>
        <dbReference type="Proteomes" id="UP001562357"/>
    </source>
</evidence>
<proteinExistence type="predicted"/>
<keyword evidence="4" id="KW-1185">Reference proteome</keyword>
<dbReference type="InterPro" id="IPR011009">
    <property type="entry name" value="Kinase-like_dom_sf"/>
</dbReference>
<reference evidence="4" key="1">
    <citation type="submission" date="2024-06" db="EMBL/GenBank/DDBJ databases">
        <title>Draft Genome Sequences of Epichloe bromicola Strains Isolated from Elymus ciliaris.</title>
        <authorList>
            <consortium name="Epichloe bromicola genome sequencing consortium"/>
            <person name="Miura A."/>
            <person name="Imano S."/>
            <person name="Ashida A."/>
            <person name="Sato I."/>
            <person name="Chiba S."/>
            <person name="Tanaka A."/>
            <person name="Camagna M."/>
            <person name="Takemoto D."/>
        </authorList>
    </citation>
    <scope>NUCLEOTIDE SEQUENCE [LARGE SCALE GENOMIC DNA]</scope>
    <source>
        <strain evidence="4">DP</strain>
    </source>
</reference>
<evidence type="ECO:0000313" key="3">
    <source>
        <dbReference type="EMBL" id="GAB0137434.1"/>
    </source>
</evidence>
<dbReference type="Gene3D" id="3.90.1200.10">
    <property type="match status" value="1"/>
</dbReference>
<dbReference type="PANTHER" id="PTHR21310">
    <property type="entry name" value="AMINOGLYCOSIDE PHOSPHOTRANSFERASE-RELATED-RELATED"/>
    <property type="match status" value="1"/>
</dbReference>
<evidence type="ECO:0000256" key="1">
    <source>
        <dbReference type="SAM" id="MobiDB-lite"/>
    </source>
</evidence>
<dbReference type="EMBL" id="BAAFGZ010000280">
    <property type="protein sequence ID" value="GAB0137434.1"/>
    <property type="molecule type" value="Genomic_DNA"/>
</dbReference>
<dbReference type="InterPro" id="IPR002575">
    <property type="entry name" value="Aminoglycoside_PTrfase"/>
</dbReference>